<sequence length="112" mass="12459">MDLYLDDEKQKLVYEKREQAKNKMACLRQLSAAGAILDQWGILNDVLYMYDRGLPVERALATILTMLNADQANPSGVVESAKESPQTRVESNPTPPKPSSTAPLLMQTIKKP</sequence>
<comment type="caution">
    <text evidence="3">The sequence shown here is derived from an EMBL/GenBank/DDBJ whole genome shotgun (WGS) entry which is preliminary data.</text>
</comment>
<feature type="region of interest" description="Disordered" evidence="1">
    <location>
        <begin position="73"/>
        <end position="112"/>
    </location>
</feature>
<keyword evidence="4" id="KW-1185">Reference proteome</keyword>
<evidence type="ECO:0000256" key="1">
    <source>
        <dbReference type="SAM" id="MobiDB-lite"/>
    </source>
</evidence>
<name>A0A4P9VG37_9GAMM</name>
<proteinExistence type="predicted"/>
<accession>A0A4P9VG37</accession>
<protein>
    <submittedName>
        <fullName evidence="3">Uncharacterized protein</fullName>
    </submittedName>
</protein>
<dbReference type="EMBL" id="NDXW01000010">
    <property type="protein sequence ID" value="RDH41347.1"/>
    <property type="molecule type" value="Genomic_DNA"/>
</dbReference>
<dbReference type="Proteomes" id="UP000257039">
    <property type="component" value="Unassembled WGS sequence"/>
</dbReference>
<organism evidence="3 4">
    <name type="scientific">Zooshikella ganghwensis</name>
    <dbReference type="NCBI Taxonomy" id="202772"/>
    <lineage>
        <taxon>Bacteria</taxon>
        <taxon>Pseudomonadati</taxon>
        <taxon>Pseudomonadota</taxon>
        <taxon>Gammaproteobacteria</taxon>
        <taxon>Oceanospirillales</taxon>
        <taxon>Zooshikellaceae</taxon>
        <taxon>Zooshikella</taxon>
    </lineage>
</organism>
<reference evidence="3 4" key="1">
    <citation type="submission" date="2017-04" db="EMBL/GenBank/DDBJ databases">
        <title>Draft genome sequence of Zooshikella ganghwensis VG4 isolated from Red Sea sediments.</title>
        <authorList>
            <person name="Rehman Z."/>
            <person name="Alam I."/>
            <person name="Kamau A."/>
            <person name="Bajic V."/>
            <person name="Leiknes T."/>
        </authorList>
    </citation>
    <scope>NUCLEOTIDE SEQUENCE [LARGE SCALE GENOMIC DNA]</scope>
    <source>
        <strain evidence="3 4">VG4</strain>
    </source>
</reference>
<feature type="compositionally biased region" description="Polar residues" evidence="1">
    <location>
        <begin position="83"/>
        <end position="92"/>
    </location>
</feature>
<dbReference type="AlphaFoldDB" id="A0A4P9VG37"/>
<dbReference type="EMBL" id="NDXW01000010">
    <property type="protein sequence ID" value="RDH41366.1"/>
    <property type="molecule type" value="Genomic_DNA"/>
</dbReference>
<evidence type="ECO:0000313" key="3">
    <source>
        <dbReference type="EMBL" id="RDH41366.1"/>
    </source>
</evidence>
<gene>
    <name evidence="2" type="ORF">B9G39_29190</name>
    <name evidence="3" type="ORF">B9G39_29285</name>
</gene>
<evidence type="ECO:0000313" key="2">
    <source>
        <dbReference type="EMBL" id="RDH41347.1"/>
    </source>
</evidence>
<evidence type="ECO:0000313" key="4">
    <source>
        <dbReference type="Proteomes" id="UP000257039"/>
    </source>
</evidence>